<dbReference type="SMART" id="SM00865">
    <property type="entry name" value="Tubulin_C"/>
    <property type="match status" value="1"/>
</dbReference>
<dbReference type="InterPro" id="IPR024757">
    <property type="entry name" value="FtsZ_C"/>
</dbReference>
<dbReference type="InterPro" id="IPR036525">
    <property type="entry name" value="Tubulin/FtsZ_GTPase_sf"/>
</dbReference>
<proteinExistence type="inferred from homology"/>
<keyword evidence="7" id="KW-0717">Septation</keyword>
<evidence type="ECO:0000256" key="3">
    <source>
        <dbReference type="ARBA" id="ARBA00022490"/>
    </source>
</evidence>
<evidence type="ECO:0000313" key="13">
    <source>
        <dbReference type="Proteomes" id="UP000007014"/>
    </source>
</evidence>
<accession>A0A125YR75</accession>
<dbReference type="EMBL" id="AP006501">
    <property type="protein sequence ID" value="BAM82658.1"/>
    <property type="molecule type" value="Genomic_DNA"/>
</dbReference>
<dbReference type="NCBIfam" id="TIGR00065">
    <property type="entry name" value="ftsZ"/>
    <property type="match status" value="1"/>
</dbReference>
<comment type="similarity">
    <text evidence="2">Belongs to the FtsZ family.</text>
</comment>
<dbReference type="SMR" id="A0A125YR75"/>
<dbReference type="AlphaFoldDB" id="A0A125YR75"/>
<dbReference type="SUPFAM" id="SSF52490">
    <property type="entry name" value="Tubulin nucleotide-binding domain-like"/>
    <property type="match status" value="1"/>
</dbReference>
<dbReference type="FunFam" id="3.30.1330.20:FF:000007">
    <property type="entry name" value="Cell division protein ftsZ, putative"/>
    <property type="match status" value="1"/>
</dbReference>
<dbReference type="InterPro" id="IPR018316">
    <property type="entry name" value="Tubulin/FtsZ_2-layer-sand-dom"/>
</dbReference>
<dbReference type="CDD" id="cd02201">
    <property type="entry name" value="FtsZ_type1"/>
    <property type="match status" value="1"/>
</dbReference>
<dbReference type="PROSITE" id="PS01135">
    <property type="entry name" value="FTSZ_2"/>
    <property type="match status" value="1"/>
</dbReference>
<evidence type="ECO:0000259" key="10">
    <source>
        <dbReference type="SMART" id="SM00864"/>
    </source>
</evidence>
<dbReference type="PROSITE" id="PS01134">
    <property type="entry name" value="FTSZ_1"/>
    <property type="match status" value="1"/>
</dbReference>
<dbReference type="GO" id="GO:0051301">
    <property type="term" value="P:cell division"/>
    <property type="evidence" value="ECO:0007669"/>
    <property type="project" value="UniProtKB-KW"/>
</dbReference>
<dbReference type="Gene3D" id="3.30.1330.20">
    <property type="entry name" value="Tubulin/FtsZ, C-terminal domain"/>
    <property type="match status" value="1"/>
</dbReference>
<feature type="domain" description="Tubulin/FtsZ 2-layer sandwich" evidence="11">
    <location>
        <begin position="296"/>
        <end position="413"/>
    </location>
</feature>
<dbReference type="GO" id="GO:0005737">
    <property type="term" value="C:cytoplasm"/>
    <property type="evidence" value="ECO:0007669"/>
    <property type="project" value="UniProtKB-SubCell"/>
</dbReference>
<dbReference type="SMART" id="SM00864">
    <property type="entry name" value="Tubulin"/>
    <property type="match status" value="1"/>
</dbReference>
<dbReference type="InterPro" id="IPR037103">
    <property type="entry name" value="Tubulin/FtsZ-like_C"/>
</dbReference>
<dbReference type="InterPro" id="IPR000158">
    <property type="entry name" value="Cell_div_FtsZ"/>
</dbReference>
<dbReference type="PRINTS" id="PR00423">
    <property type="entry name" value="CELLDVISFTSZ"/>
</dbReference>
<dbReference type="GO" id="GO:0032153">
    <property type="term" value="C:cell division site"/>
    <property type="evidence" value="ECO:0007669"/>
    <property type="project" value="TreeGrafter"/>
</dbReference>
<evidence type="ECO:0000256" key="2">
    <source>
        <dbReference type="ARBA" id="ARBA00009690"/>
    </source>
</evidence>
<dbReference type="OrthoDB" id="70257at2759"/>
<reference evidence="12 13" key="1">
    <citation type="journal article" date="2004" name="Nature">
        <title>Genome sequence of the ultrasmall unicellular red alga Cyanidioschyzon merolae 10D.</title>
        <authorList>
            <person name="Matsuzaki M."/>
            <person name="Misumi O."/>
            <person name="Shin-i T."/>
            <person name="Maruyama S."/>
            <person name="Takahara M."/>
            <person name="Miyagishima S."/>
            <person name="Mori T."/>
            <person name="Nishida K."/>
            <person name="Yagisawa F."/>
            <person name="Nishida K."/>
            <person name="Yoshida Y."/>
            <person name="Nishimura Y."/>
            <person name="Nakao S."/>
            <person name="Kobayashi T."/>
            <person name="Momoyama Y."/>
            <person name="Higashiyama T."/>
            <person name="Minoda A."/>
            <person name="Sano M."/>
            <person name="Nomoto H."/>
            <person name="Oishi K."/>
            <person name="Hayashi H."/>
            <person name="Ohta F."/>
            <person name="Nishizaka S."/>
            <person name="Haga S."/>
            <person name="Miura S."/>
            <person name="Morishita T."/>
            <person name="Kabeya Y."/>
            <person name="Terasawa K."/>
            <person name="Suzuki Y."/>
            <person name="Ishii Y."/>
            <person name="Asakawa S."/>
            <person name="Takano H."/>
            <person name="Ohta N."/>
            <person name="Kuroiwa H."/>
            <person name="Tanaka K."/>
            <person name="Shimizu N."/>
            <person name="Sugano S."/>
            <person name="Sato N."/>
            <person name="Nozaki H."/>
            <person name="Ogasawara N."/>
            <person name="Kohara Y."/>
            <person name="Kuroiwa T."/>
        </authorList>
    </citation>
    <scope>NUCLEOTIDE SEQUENCE [LARGE SCALE GENOMIC DNA]</scope>
    <source>
        <strain evidence="12 13">10D</strain>
    </source>
</reference>
<dbReference type="Proteomes" id="UP000007014">
    <property type="component" value="Chromosome 19"/>
</dbReference>
<dbReference type="InterPro" id="IPR008280">
    <property type="entry name" value="Tub_FtsZ_C"/>
</dbReference>
<dbReference type="GO" id="GO:0005874">
    <property type="term" value="C:microtubule"/>
    <property type="evidence" value="ECO:0007669"/>
    <property type="project" value="InterPro"/>
</dbReference>
<dbReference type="eggNOG" id="ENOG502QRFN">
    <property type="taxonomic scope" value="Eukaryota"/>
</dbReference>
<evidence type="ECO:0000259" key="11">
    <source>
        <dbReference type="SMART" id="SM00865"/>
    </source>
</evidence>
<comment type="subcellular location">
    <subcellularLocation>
        <location evidence="1">Cytoplasm</location>
    </subcellularLocation>
</comment>
<dbReference type="GO" id="GO:0007017">
    <property type="term" value="P:microtubule-based process"/>
    <property type="evidence" value="ECO:0007669"/>
    <property type="project" value="InterPro"/>
</dbReference>
<dbReference type="InterPro" id="IPR003008">
    <property type="entry name" value="Tubulin_FtsZ_GTPase"/>
</dbReference>
<dbReference type="PROSITE" id="PS00227">
    <property type="entry name" value="TUBULIN"/>
    <property type="match status" value="1"/>
</dbReference>
<dbReference type="SUPFAM" id="SSF55307">
    <property type="entry name" value="Tubulin C-terminal domain-like"/>
    <property type="match status" value="1"/>
</dbReference>
<dbReference type="Pfam" id="PF00091">
    <property type="entry name" value="Tubulin"/>
    <property type="match status" value="1"/>
</dbReference>
<organism evidence="12 13">
    <name type="scientific">Cyanidioschyzon merolae (strain NIES-3377 / 10D)</name>
    <name type="common">Unicellular red alga</name>
    <dbReference type="NCBI Taxonomy" id="280699"/>
    <lineage>
        <taxon>Eukaryota</taxon>
        <taxon>Rhodophyta</taxon>
        <taxon>Bangiophyceae</taxon>
        <taxon>Cyanidiales</taxon>
        <taxon>Cyanidiaceae</taxon>
        <taxon>Cyanidioschyzon</taxon>
    </lineage>
</organism>
<evidence type="ECO:0000256" key="6">
    <source>
        <dbReference type="ARBA" id="ARBA00023134"/>
    </source>
</evidence>
<keyword evidence="13" id="KW-1185">Reference proteome</keyword>
<dbReference type="RefSeq" id="XP_005538694.1">
    <property type="nucleotide sequence ID" value="XM_005538637.1"/>
</dbReference>
<feature type="compositionally biased region" description="Pro residues" evidence="9">
    <location>
        <begin position="466"/>
        <end position="486"/>
    </location>
</feature>
<sequence length="503" mass="52394">MNHRTPLSARGEARAAYAAFVPATGTVWSASRHRSLGRSYFTASRPGTLQPHCSSRGKRHNVDWLRSAMRVQANGASYPGRGNDRQLSSLPLSSDSSAPPCLIKVIGVGGGGGNAVNRMADTGISGVEFWAINTDVQALKRSAAHHTLSIGNKLTRGLGAGGNPEVGRKAAEESCDQIAEAVRGADLVFVTAGMGGGTGSGAAPVVAEAAREQGCLTVGVVTKPFAFEGRKRMNQALEAIEALRESVDTLIVVSNDKLLQIVPENTPLQDAFRVADDILRQGVVGISDIIIRPGLINVDFADVRSVMAHAGSALMGIGTGSGKSRAHDAAVAAISSPLLDFPIERAKGIVFNVTGGEDMTLHEINQAAEVIYEAVDPNANIIFGALIDQQMESEISITVVATGFPQPNESANSGGSSSTLNATANEFYQAGAAPSSPKLGGTSRRGGIAADTATHFGRDAGARRPAPGPQVPPPNRQVTPPPPQPGPSRTIGNIPDFLRRFQK</sequence>
<reference evidence="12 13" key="2">
    <citation type="journal article" date="2007" name="BMC Biol.">
        <title>A 100%-complete sequence reveals unusually simple genomic features in the hot-spring red alga Cyanidioschyzon merolae.</title>
        <authorList>
            <person name="Nozaki H."/>
            <person name="Takano H."/>
            <person name="Misumi O."/>
            <person name="Terasawa K."/>
            <person name="Matsuzaki M."/>
            <person name="Maruyama S."/>
            <person name="Nishida K."/>
            <person name="Yagisawa F."/>
            <person name="Yoshida Y."/>
            <person name="Fujiwara T."/>
            <person name="Takio S."/>
            <person name="Tamura K."/>
            <person name="Chung S.J."/>
            <person name="Nakamura S."/>
            <person name="Kuroiwa H."/>
            <person name="Tanaka K."/>
            <person name="Sato N."/>
            <person name="Kuroiwa T."/>
        </authorList>
    </citation>
    <scope>NUCLEOTIDE SEQUENCE [LARGE SCALE GENOMIC DNA]</scope>
    <source>
        <strain evidence="12 13">10D</strain>
    </source>
</reference>
<keyword evidence="8" id="KW-0131">Cell cycle</keyword>
<evidence type="ECO:0000256" key="4">
    <source>
        <dbReference type="ARBA" id="ARBA00022618"/>
    </source>
</evidence>
<dbReference type="InterPro" id="IPR045061">
    <property type="entry name" value="FtsZ/CetZ"/>
</dbReference>
<dbReference type="GO" id="GO:0042802">
    <property type="term" value="F:identical protein binding"/>
    <property type="evidence" value="ECO:0007669"/>
    <property type="project" value="UniProtKB-ARBA"/>
</dbReference>
<keyword evidence="4" id="KW-0132">Cell division</keyword>
<dbReference type="InterPro" id="IPR020805">
    <property type="entry name" value="Cell_div_FtsZ_CS"/>
</dbReference>
<keyword evidence="6" id="KW-0342">GTP-binding</keyword>
<dbReference type="HAMAP" id="MF_00909">
    <property type="entry name" value="FtsZ"/>
    <property type="match status" value="1"/>
</dbReference>
<evidence type="ECO:0000256" key="7">
    <source>
        <dbReference type="ARBA" id="ARBA00023210"/>
    </source>
</evidence>
<keyword evidence="5" id="KW-0547">Nucleotide-binding</keyword>
<gene>
    <name evidence="12" type="ORF">CYME_CMS004C</name>
</gene>
<feature type="domain" description="Tubulin/FtsZ GTPase" evidence="10">
    <location>
        <begin position="102"/>
        <end position="294"/>
    </location>
</feature>
<evidence type="ECO:0000256" key="8">
    <source>
        <dbReference type="ARBA" id="ARBA00023306"/>
    </source>
</evidence>
<name>A0A125YR75_CYAM1</name>
<protein>
    <submittedName>
        <fullName evidence="12">Plastid division protein FtsZ2-1</fullName>
    </submittedName>
</protein>
<dbReference type="Pfam" id="PF12327">
    <property type="entry name" value="FtsZ_C"/>
    <property type="match status" value="1"/>
</dbReference>
<evidence type="ECO:0000256" key="5">
    <source>
        <dbReference type="ARBA" id="ARBA00022741"/>
    </source>
</evidence>
<keyword evidence="3" id="KW-0963">Cytoplasm</keyword>
<dbReference type="OMA" id="GNPSIGQ"/>
<dbReference type="GO" id="GO:0005525">
    <property type="term" value="F:GTP binding"/>
    <property type="evidence" value="ECO:0007669"/>
    <property type="project" value="UniProtKB-KW"/>
</dbReference>
<dbReference type="GeneID" id="16997298"/>
<evidence type="ECO:0000256" key="1">
    <source>
        <dbReference type="ARBA" id="ARBA00004496"/>
    </source>
</evidence>
<feature type="region of interest" description="Disordered" evidence="9">
    <location>
        <begin position="74"/>
        <end position="95"/>
    </location>
</feature>
<dbReference type="Gramene" id="CMS004CT">
    <property type="protein sequence ID" value="CMS004CT"/>
    <property type="gene ID" value="CMS004C"/>
</dbReference>
<evidence type="ECO:0000256" key="9">
    <source>
        <dbReference type="SAM" id="MobiDB-lite"/>
    </source>
</evidence>
<dbReference type="PANTHER" id="PTHR30314:SF3">
    <property type="entry name" value="MITOCHONDRIAL DIVISION PROTEIN FSZA"/>
    <property type="match status" value="1"/>
</dbReference>
<dbReference type="Gene3D" id="3.40.50.1440">
    <property type="entry name" value="Tubulin/FtsZ, GTPase domain"/>
    <property type="match status" value="1"/>
</dbReference>
<feature type="region of interest" description="Disordered" evidence="9">
    <location>
        <begin position="431"/>
        <end position="503"/>
    </location>
</feature>
<dbReference type="InterPro" id="IPR017975">
    <property type="entry name" value="Tubulin_CS"/>
</dbReference>
<dbReference type="FunFam" id="3.40.50.1440:FF:000023">
    <property type="entry name" value="Cell division protein FtsZ"/>
    <property type="match status" value="1"/>
</dbReference>
<dbReference type="GO" id="GO:0003924">
    <property type="term" value="F:GTPase activity"/>
    <property type="evidence" value="ECO:0007669"/>
    <property type="project" value="InterPro"/>
</dbReference>
<evidence type="ECO:0000313" key="12">
    <source>
        <dbReference type="EMBL" id="BAM82658.1"/>
    </source>
</evidence>
<dbReference type="PANTHER" id="PTHR30314">
    <property type="entry name" value="CELL DIVISION PROTEIN FTSZ-RELATED"/>
    <property type="match status" value="1"/>
</dbReference>
<dbReference type="GO" id="GO:0048285">
    <property type="term" value="P:organelle fission"/>
    <property type="evidence" value="ECO:0007669"/>
    <property type="project" value="TreeGrafter"/>
</dbReference>
<dbReference type="KEGG" id="cme:CYME_CMS004C"/>